<dbReference type="PANTHER" id="PTHR31672">
    <property type="entry name" value="BNACNNG10540D PROTEIN"/>
    <property type="match status" value="1"/>
</dbReference>
<evidence type="ECO:0000313" key="3">
    <source>
        <dbReference type="Proteomes" id="UP001237642"/>
    </source>
</evidence>
<evidence type="ECO:0000259" key="1">
    <source>
        <dbReference type="PROSITE" id="PS50181"/>
    </source>
</evidence>
<gene>
    <name evidence="2" type="ORF">POM88_038016</name>
</gene>
<name>A0AAD8HSJ1_9APIA</name>
<evidence type="ECO:0000313" key="2">
    <source>
        <dbReference type="EMBL" id="KAK1371924.1"/>
    </source>
</evidence>
<dbReference type="Gene3D" id="1.20.1280.50">
    <property type="match status" value="1"/>
</dbReference>
<dbReference type="PANTHER" id="PTHR31672:SF13">
    <property type="entry name" value="F-BOX PROTEIN CPR30-LIKE"/>
    <property type="match status" value="1"/>
</dbReference>
<keyword evidence="3" id="KW-1185">Reference proteome</keyword>
<dbReference type="EMBL" id="JAUIZM010000008">
    <property type="protein sequence ID" value="KAK1371924.1"/>
    <property type="molecule type" value="Genomic_DNA"/>
</dbReference>
<dbReference type="InterPro" id="IPR050796">
    <property type="entry name" value="SCF_F-box_component"/>
</dbReference>
<dbReference type="SMART" id="SM00256">
    <property type="entry name" value="FBOX"/>
    <property type="match status" value="1"/>
</dbReference>
<dbReference type="SUPFAM" id="SSF63825">
    <property type="entry name" value="YWTD domain"/>
    <property type="match status" value="1"/>
</dbReference>
<dbReference type="InterPro" id="IPR001810">
    <property type="entry name" value="F-box_dom"/>
</dbReference>
<dbReference type="Proteomes" id="UP001237642">
    <property type="component" value="Unassembled WGS sequence"/>
</dbReference>
<dbReference type="InterPro" id="IPR036047">
    <property type="entry name" value="F-box-like_dom_sf"/>
</dbReference>
<sequence length="394" mass="46257">MMFNNNQYVSIFDLPEELLAEILKRLPVKSIFHCMFVQKSWYNLIKTPMFVTLHLNYQKISPHNHHKYLLFRNCYCNTLTVRYDDVQCKEYCTIETIPHLPDYFFWHASSYGLMCVSTMFFEDRYDPNIYLWNPLVQKYKTLPDSSLPRFSFKEREWPAREWQALAFGFVLDINDYLVVHIVKLDSSSESELDSHSDSVMIGVYSLNTNTWKKKIQDNVSIYGIDGYDVAFVNGVAYWVGFNSNEHKIIMCFDTKTDILRQIPLPEWGYEGCSNPTIHPFNQSIAYIVHEEYRKVHMYVLKDDPLNGISWEKKTSVSLGKNTKWETLGLRNNGVPIFESLYNLILYDNDSDEECSFVESWDQWTPYPFQDGPAPTFFISPFVESLVLLDVDGNN</sequence>
<dbReference type="Pfam" id="PF00646">
    <property type="entry name" value="F-box"/>
    <property type="match status" value="1"/>
</dbReference>
<reference evidence="2" key="1">
    <citation type="submission" date="2023-02" db="EMBL/GenBank/DDBJ databases">
        <title>Genome of toxic invasive species Heracleum sosnowskyi carries increased number of genes despite the absence of recent whole-genome duplications.</title>
        <authorList>
            <person name="Schelkunov M."/>
            <person name="Shtratnikova V."/>
            <person name="Makarenko M."/>
            <person name="Klepikova A."/>
            <person name="Omelchenko D."/>
            <person name="Novikova G."/>
            <person name="Obukhova E."/>
            <person name="Bogdanov V."/>
            <person name="Penin A."/>
            <person name="Logacheva M."/>
        </authorList>
    </citation>
    <scope>NUCLEOTIDE SEQUENCE</scope>
    <source>
        <strain evidence="2">Hsosn_3</strain>
        <tissue evidence="2">Leaf</tissue>
    </source>
</reference>
<proteinExistence type="predicted"/>
<dbReference type="Pfam" id="PF08268">
    <property type="entry name" value="FBA_3"/>
    <property type="match status" value="1"/>
</dbReference>
<dbReference type="PROSITE" id="PS50181">
    <property type="entry name" value="FBOX"/>
    <property type="match status" value="1"/>
</dbReference>
<comment type="caution">
    <text evidence="2">The sequence shown here is derived from an EMBL/GenBank/DDBJ whole genome shotgun (WGS) entry which is preliminary data.</text>
</comment>
<dbReference type="SUPFAM" id="SSF81383">
    <property type="entry name" value="F-box domain"/>
    <property type="match status" value="1"/>
</dbReference>
<protein>
    <submittedName>
        <fullName evidence="2">F-box domain-containing protein</fullName>
    </submittedName>
</protein>
<dbReference type="InterPro" id="IPR013187">
    <property type="entry name" value="F-box-assoc_dom_typ3"/>
</dbReference>
<dbReference type="AlphaFoldDB" id="A0AAD8HSJ1"/>
<reference evidence="2" key="2">
    <citation type="submission" date="2023-05" db="EMBL/GenBank/DDBJ databases">
        <authorList>
            <person name="Schelkunov M.I."/>
        </authorList>
    </citation>
    <scope>NUCLEOTIDE SEQUENCE</scope>
    <source>
        <strain evidence="2">Hsosn_3</strain>
        <tissue evidence="2">Leaf</tissue>
    </source>
</reference>
<organism evidence="2 3">
    <name type="scientific">Heracleum sosnowskyi</name>
    <dbReference type="NCBI Taxonomy" id="360622"/>
    <lineage>
        <taxon>Eukaryota</taxon>
        <taxon>Viridiplantae</taxon>
        <taxon>Streptophyta</taxon>
        <taxon>Embryophyta</taxon>
        <taxon>Tracheophyta</taxon>
        <taxon>Spermatophyta</taxon>
        <taxon>Magnoliopsida</taxon>
        <taxon>eudicotyledons</taxon>
        <taxon>Gunneridae</taxon>
        <taxon>Pentapetalae</taxon>
        <taxon>asterids</taxon>
        <taxon>campanulids</taxon>
        <taxon>Apiales</taxon>
        <taxon>Apiaceae</taxon>
        <taxon>Apioideae</taxon>
        <taxon>apioid superclade</taxon>
        <taxon>Tordylieae</taxon>
        <taxon>Tordyliinae</taxon>
        <taxon>Heracleum</taxon>
    </lineage>
</organism>
<accession>A0AAD8HSJ1</accession>
<feature type="domain" description="F-box" evidence="1">
    <location>
        <begin position="8"/>
        <end position="60"/>
    </location>
</feature>